<dbReference type="GO" id="GO:0003700">
    <property type="term" value="F:DNA-binding transcription factor activity"/>
    <property type="evidence" value="ECO:0007669"/>
    <property type="project" value="InterPro"/>
</dbReference>
<dbReference type="PROSITE" id="PS51186">
    <property type="entry name" value="GNAT"/>
    <property type="match status" value="1"/>
</dbReference>
<dbReference type="PRINTS" id="PR00598">
    <property type="entry name" value="HTHMARR"/>
</dbReference>
<dbReference type="PANTHER" id="PTHR13947:SF37">
    <property type="entry name" value="LD18367P"/>
    <property type="match status" value="1"/>
</dbReference>
<dbReference type="Proteomes" id="UP000031532">
    <property type="component" value="Unassembled WGS sequence"/>
</dbReference>
<dbReference type="InterPro" id="IPR000182">
    <property type="entry name" value="GNAT_dom"/>
</dbReference>
<organism evidence="4 5">
    <name type="scientific">Scytonema millei VB511283</name>
    <dbReference type="NCBI Taxonomy" id="1245923"/>
    <lineage>
        <taxon>Bacteria</taxon>
        <taxon>Bacillati</taxon>
        <taxon>Cyanobacteriota</taxon>
        <taxon>Cyanophyceae</taxon>
        <taxon>Nostocales</taxon>
        <taxon>Scytonemataceae</taxon>
        <taxon>Scytonema</taxon>
    </lineage>
</organism>
<evidence type="ECO:0000256" key="1">
    <source>
        <dbReference type="ARBA" id="ARBA00022679"/>
    </source>
</evidence>
<dbReference type="EMBL" id="JTJC03000001">
    <property type="protein sequence ID" value="NHC34352.1"/>
    <property type="molecule type" value="Genomic_DNA"/>
</dbReference>
<feature type="domain" description="N-acetyltransferase" evidence="3">
    <location>
        <begin position="154"/>
        <end position="310"/>
    </location>
</feature>
<sequence length="310" mass="35453">MVAQTEQVRRIETVRRFNRFYTRQIGVLQEGLLSSPFSLAEARILYELAHRDRTTASELTKELGLDAGYLSRILRGFTQQGLIDRQPSETDGRQNSISLTEEGQQAFAQLNERSQHKIGEMLSQMSVANQSRLVEAMQTIEELLGTASNSKTPYLLRSHQPGDMGWIVHRHGVLYAREYGWNEQFEALVARIVAEFIQNYDPKKERCWMAEKDDEIVGSVFLVKKSDTVAKLRLLLVEPKARGLGIGTRLVKECDRFARQAGYEKIELWTNSILSAARRIYEAAGYRLVHQEPHHSFGQDLVGQTWELTL</sequence>
<feature type="domain" description="HTH marR-type" evidence="2">
    <location>
        <begin position="1"/>
        <end position="142"/>
    </location>
</feature>
<evidence type="ECO:0000313" key="4">
    <source>
        <dbReference type="EMBL" id="NHC34352.1"/>
    </source>
</evidence>
<dbReference type="InterPro" id="IPR036390">
    <property type="entry name" value="WH_DNA-bd_sf"/>
</dbReference>
<dbReference type="SMART" id="SM00347">
    <property type="entry name" value="HTH_MARR"/>
    <property type="match status" value="1"/>
</dbReference>
<dbReference type="InterPro" id="IPR016181">
    <property type="entry name" value="Acyl_CoA_acyltransferase"/>
</dbReference>
<protein>
    <submittedName>
        <fullName evidence="4">GNAT family N-acetyltransferase</fullName>
    </submittedName>
</protein>
<dbReference type="GO" id="GO:0008080">
    <property type="term" value="F:N-acetyltransferase activity"/>
    <property type="evidence" value="ECO:0007669"/>
    <property type="project" value="InterPro"/>
</dbReference>
<dbReference type="InterPro" id="IPR000835">
    <property type="entry name" value="HTH_MarR-typ"/>
</dbReference>
<evidence type="ECO:0000313" key="5">
    <source>
        <dbReference type="Proteomes" id="UP000031532"/>
    </source>
</evidence>
<keyword evidence="5" id="KW-1185">Reference proteome</keyword>
<dbReference type="InterPro" id="IPR036388">
    <property type="entry name" value="WH-like_DNA-bd_sf"/>
</dbReference>
<dbReference type="OrthoDB" id="9798006at2"/>
<keyword evidence="1" id="KW-0808">Transferase</keyword>
<comment type="caution">
    <text evidence="4">The sequence shown here is derived from an EMBL/GenBank/DDBJ whole genome shotgun (WGS) entry which is preliminary data.</text>
</comment>
<dbReference type="Pfam" id="PF12802">
    <property type="entry name" value="MarR_2"/>
    <property type="match status" value="1"/>
</dbReference>
<dbReference type="Pfam" id="PF00583">
    <property type="entry name" value="Acetyltransf_1"/>
    <property type="match status" value="1"/>
</dbReference>
<dbReference type="InterPro" id="IPR050769">
    <property type="entry name" value="NAT_camello-type"/>
</dbReference>
<dbReference type="SUPFAM" id="SSF55729">
    <property type="entry name" value="Acyl-CoA N-acyltransferases (Nat)"/>
    <property type="match status" value="1"/>
</dbReference>
<accession>A0A9X5I4A6</accession>
<dbReference type="RefSeq" id="WP_039715709.1">
    <property type="nucleotide sequence ID" value="NZ_JTJC03000001.1"/>
</dbReference>
<dbReference type="Gene3D" id="3.40.630.30">
    <property type="match status" value="1"/>
</dbReference>
<dbReference type="PROSITE" id="PS50995">
    <property type="entry name" value="HTH_MARR_2"/>
    <property type="match status" value="1"/>
</dbReference>
<evidence type="ECO:0000259" key="3">
    <source>
        <dbReference type="PROSITE" id="PS51186"/>
    </source>
</evidence>
<proteinExistence type="predicted"/>
<gene>
    <name evidence="4" type="ORF">QH73_0006710</name>
</gene>
<dbReference type="CDD" id="cd04301">
    <property type="entry name" value="NAT_SF"/>
    <property type="match status" value="1"/>
</dbReference>
<evidence type="ECO:0000259" key="2">
    <source>
        <dbReference type="PROSITE" id="PS50995"/>
    </source>
</evidence>
<dbReference type="PANTHER" id="PTHR13947">
    <property type="entry name" value="GNAT FAMILY N-ACETYLTRANSFERASE"/>
    <property type="match status" value="1"/>
</dbReference>
<dbReference type="SUPFAM" id="SSF46785">
    <property type="entry name" value="Winged helix' DNA-binding domain"/>
    <property type="match status" value="1"/>
</dbReference>
<reference evidence="4 5" key="1">
    <citation type="journal article" date="2015" name="Genome Announc.">
        <title>Draft Genome Sequence of the Terrestrial Cyanobacterium Scytonema millei VB511283, Isolated from Eastern India.</title>
        <authorList>
            <person name="Sen D."/>
            <person name="Chandrababunaidu M.M."/>
            <person name="Singh D."/>
            <person name="Sanghi N."/>
            <person name="Ghorai A."/>
            <person name="Mishra G.P."/>
            <person name="Madduluri M."/>
            <person name="Adhikary S.P."/>
            <person name="Tripathy S."/>
        </authorList>
    </citation>
    <scope>NUCLEOTIDE SEQUENCE [LARGE SCALE GENOMIC DNA]</scope>
    <source>
        <strain evidence="4 5">VB511283</strain>
    </source>
</reference>
<dbReference type="Gene3D" id="1.10.10.10">
    <property type="entry name" value="Winged helix-like DNA-binding domain superfamily/Winged helix DNA-binding domain"/>
    <property type="match status" value="1"/>
</dbReference>
<name>A0A9X5I4A6_9CYAN</name>
<dbReference type="AlphaFoldDB" id="A0A9X5I4A6"/>